<proteinExistence type="predicted"/>
<protein>
    <submittedName>
        <fullName evidence="1">ATPase involved in DNA repair</fullName>
    </submittedName>
</protein>
<reference evidence="1 2" key="2">
    <citation type="journal article" date="2016" name="Genome Biol. Evol.">
        <title>Extensive mobilome-driven genome diversification in mouse gut-associated Bacteroides vulgatus mpk.</title>
        <authorList>
            <person name="Lange A."/>
            <person name="Beier S."/>
            <person name="Steimle A."/>
            <person name="Autenrieth I.B."/>
            <person name="Huson D.H."/>
            <person name="Frick J.S."/>
        </authorList>
    </citation>
    <scope>NUCLEOTIDE SEQUENCE [LARGE SCALE GENOMIC DNA]</scope>
    <source>
        <strain evidence="2">mpk</strain>
    </source>
</reference>
<name>A0A0P0M3I9_PHOVU</name>
<dbReference type="AlphaFoldDB" id="A0A0P0M3I9"/>
<dbReference type="EMBL" id="CP013020">
    <property type="protein sequence ID" value="ALK85249.1"/>
    <property type="molecule type" value="Genomic_DNA"/>
</dbReference>
<dbReference type="Proteomes" id="UP000061587">
    <property type="component" value="Chromosome"/>
</dbReference>
<evidence type="ECO:0000313" key="1">
    <source>
        <dbReference type="EMBL" id="ALK85249.1"/>
    </source>
</evidence>
<gene>
    <name evidence="1" type="ORF">BvMPK_2658</name>
</gene>
<reference evidence="2" key="1">
    <citation type="submission" date="2015-10" db="EMBL/GenBank/DDBJ databases">
        <title>Extensive mobilome-driven genome diversification in gut-associated Bacteroides vulgatus mpk.</title>
        <authorList>
            <person name="Beier S."/>
            <person name="Lange A."/>
            <person name="Huson D.H."/>
            <person name="Frick J.-S."/>
            <person name="Autenrieth I.B."/>
        </authorList>
    </citation>
    <scope>NUCLEOTIDE SEQUENCE [LARGE SCALE GENOMIC DNA]</scope>
    <source>
        <strain evidence="2">mpk</strain>
    </source>
</reference>
<evidence type="ECO:0000313" key="2">
    <source>
        <dbReference type="Proteomes" id="UP000061587"/>
    </source>
</evidence>
<sequence length="180" mass="21409">MHTTSVWKRPANPYQEFESLSQQLHPLKAEKLGELNAIDYQIKLCRKEVFFEEEQQELKTRIQNYANFHTERKNRIAQAQLIIKELTMTWEEEQQKQLKEKDLTLQKLQQEMLQLRPRIDELQAFLNNSKDTLQGWLKENKKGWERISANCVMRASYGNGGFFRKLPLRGETHSMAFPLI</sequence>
<accession>A0A0P0M3I9</accession>
<organism evidence="1 2">
    <name type="scientific">Phocaeicola vulgatus</name>
    <name type="common">Bacteroides vulgatus</name>
    <dbReference type="NCBI Taxonomy" id="821"/>
    <lineage>
        <taxon>Bacteria</taxon>
        <taxon>Pseudomonadati</taxon>
        <taxon>Bacteroidota</taxon>
        <taxon>Bacteroidia</taxon>
        <taxon>Bacteroidales</taxon>
        <taxon>Bacteroidaceae</taxon>
        <taxon>Phocaeicola</taxon>
    </lineage>
</organism>
<dbReference type="PATRIC" id="fig|821.40.peg.3194"/>